<keyword evidence="5 10" id="KW-0812">Transmembrane</keyword>
<proteinExistence type="inferred from homology"/>
<dbReference type="EMBL" id="FNGO01000023">
    <property type="protein sequence ID" value="SDM24924.1"/>
    <property type="molecule type" value="Genomic_DNA"/>
</dbReference>
<dbReference type="GO" id="GO:0043952">
    <property type="term" value="P:protein transport by the Sec complex"/>
    <property type="evidence" value="ECO:0007669"/>
    <property type="project" value="TreeGrafter"/>
</dbReference>
<name>A0A1G9RP20_9FIRM</name>
<feature type="transmembrane region" description="Helical" evidence="10">
    <location>
        <begin position="6"/>
        <end position="23"/>
    </location>
</feature>
<keyword evidence="9 10" id="KW-0472">Membrane</keyword>
<dbReference type="OrthoDB" id="1708246at2"/>
<keyword evidence="8 10" id="KW-0811">Translocation</keyword>
<dbReference type="Pfam" id="PF03840">
    <property type="entry name" value="SecG"/>
    <property type="match status" value="1"/>
</dbReference>
<dbReference type="PANTHER" id="PTHR34182">
    <property type="entry name" value="PROTEIN-EXPORT MEMBRANE PROTEIN SECG"/>
    <property type="match status" value="1"/>
</dbReference>
<reference evidence="11 12" key="1">
    <citation type="submission" date="2016-10" db="EMBL/GenBank/DDBJ databases">
        <authorList>
            <person name="de Groot N.N."/>
        </authorList>
    </citation>
    <scope>NUCLEOTIDE SEQUENCE [LARGE SCALE GENOMIC DNA]</scope>
    <source>
        <strain evidence="11 12">SLAS-1</strain>
    </source>
</reference>
<dbReference type="STRING" id="321763.SAMN04488692_12312"/>
<dbReference type="NCBIfam" id="TIGR00810">
    <property type="entry name" value="secG"/>
    <property type="match status" value="1"/>
</dbReference>
<evidence type="ECO:0000256" key="5">
    <source>
        <dbReference type="ARBA" id="ARBA00022692"/>
    </source>
</evidence>
<comment type="function">
    <text evidence="10">Involved in protein export. Participates in an early event of protein translocation.</text>
</comment>
<evidence type="ECO:0000256" key="10">
    <source>
        <dbReference type="RuleBase" id="RU365087"/>
    </source>
</evidence>
<evidence type="ECO:0000313" key="12">
    <source>
        <dbReference type="Proteomes" id="UP000199476"/>
    </source>
</evidence>
<dbReference type="GO" id="GO:0005886">
    <property type="term" value="C:plasma membrane"/>
    <property type="evidence" value="ECO:0007669"/>
    <property type="project" value="UniProtKB-SubCell"/>
</dbReference>
<evidence type="ECO:0000313" key="11">
    <source>
        <dbReference type="EMBL" id="SDM24924.1"/>
    </source>
</evidence>
<keyword evidence="4 10" id="KW-1003">Cell membrane</keyword>
<gene>
    <name evidence="11" type="ORF">SAMN04488692_12312</name>
</gene>
<comment type="subcellular location">
    <subcellularLocation>
        <location evidence="1 10">Cell membrane</location>
        <topology evidence="1 10">Multi-pass membrane protein</topology>
    </subcellularLocation>
</comment>
<evidence type="ECO:0000256" key="8">
    <source>
        <dbReference type="ARBA" id="ARBA00023010"/>
    </source>
</evidence>
<accession>A0A1G9RP20</accession>
<dbReference type="GO" id="GO:0065002">
    <property type="term" value="P:intracellular protein transmembrane transport"/>
    <property type="evidence" value="ECO:0007669"/>
    <property type="project" value="TreeGrafter"/>
</dbReference>
<evidence type="ECO:0000256" key="1">
    <source>
        <dbReference type="ARBA" id="ARBA00004651"/>
    </source>
</evidence>
<dbReference type="GO" id="GO:0015450">
    <property type="term" value="F:protein-transporting ATPase activity"/>
    <property type="evidence" value="ECO:0007669"/>
    <property type="project" value="UniProtKB-UniRule"/>
</dbReference>
<feature type="transmembrane region" description="Helical" evidence="10">
    <location>
        <begin position="55"/>
        <end position="72"/>
    </location>
</feature>
<evidence type="ECO:0000256" key="3">
    <source>
        <dbReference type="ARBA" id="ARBA00022448"/>
    </source>
</evidence>
<organism evidence="11 12">
    <name type="scientific">Halarsenatibacter silvermanii</name>
    <dbReference type="NCBI Taxonomy" id="321763"/>
    <lineage>
        <taxon>Bacteria</taxon>
        <taxon>Bacillati</taxon>
        <taxon>Bacillota</taxon>
        <taxon>Clostridia</taxon>
        <taxon>Halanaerobiales</taxon>
        <taxon>Halarsenatibacteraceae</taxon>
        <taxon>Halarsenatibacter</taxon>
    </lineage>
</organism>
<evidence type="ECO:0000256" key="2">
    <source>
        <dbReference type="ARBA" id="ARBA00008445"/>
    </source>
</evidence>
<evidence type="ECO:0000256" key="9">
    <source>
        <dbReference type="ARBA" id="ARBA00023136"/>
    </source>
</evidence>
<comment type="similarity">
    <text evidence="2 10">Belongs to the SecG family.</text>
</comment>
<keyword evidence="6 10" id="KW-0653">Protein transport</keyword>
<dbReference type="Proteomes" id="UP000199476">
    <property type="component" value="Unassembled WGS sequence"/>
</dbReference>
<keyword evidence="3 10" id="KW-0813">Transport</keyword>
<dbReference type="InterPro" id="IPR004692">
    <property type="entry name" value="SecG"/>
</dbReference>
<evidence type="ECO:0000256" key="4">
    <source>
        <dbReference type="ARBA" id="ARBA00022475"/>
    </source>
</evidence>
<protein>
    <recommendedName>
        <fullName evidence="10">Protein-export membrane protein SecG</fullName>
    </recommendedName>
</protein>
<dbReference type="AlphaFoldDB" id="A0A1G9RP20"/>
<dbReference type="PANTHER" id="PTHR34182:SF1">
    <property type="entry name" value="PROTEIN-EXPORT MEMBRANE PROTEIN SECG"/>
    <property type="match status" value="1"/>
</dbReference>
<keyword evidence="7 10" id="KW-1133">Transmembrane helix</keyword>
<evidence type="ECO:0000256" key="7">
    <source>
        <dbReference type="ARBA" id="ARBA00022989"/>
    </source>
</evidence>
<evidence type="ECO:0000256" key="6">
    <source>
        <dbReference type="ARBA" id="ARBA00022927"/>
    </source>
</evidence>
<sequence>MFVLRVLHLIVSIGVIVGVLLQSGKSAGLSGTIDGGATEFFGSSGRRLEQKINKATGAGAVIFMLLSLILAVV</sequence>
<dbReference type="GO" id="GO:0009306">
    <property type="term" value="P:protein secretion"/>
    <property type="evidence" value="ECO:0007669"/>
    <property type="project" value="UniProtKB-UniRule"/>
</dbReference>
<dbReference type="PRINTS" id="PR01651">
    <property type="entry name" value="SECGEXPORT"/>
</dbReference>
<keyword evidence="12" id="KW-1185">Reference proteome</keyword>